<organism evidence="1 2">
    <name type="scientific">Necator americanus</name>
    <name type="common">Human hookworm</name>
    <dbReference type="NCBI Taxonomy" id="51031"/>
    <lineage>
        <taxon>Eukaryota</taxon>
        <taxon>Metazoa</taxon>
        <taxon>Ecdysozoa</taxon>
        <taxon>Nematoda</taxon>
        <taxon>Chromadorea</taxon>
        <taxon>Rhabditida</taxon>
        <taxon>Rhabditina</taxon>
        <taxon>Rhabditomorpha</taxon>
        <taxon>Strongyloidea</taxon>
        <taxon>Ancylostomatidae</taxon>
        <taxon>Bunostominae</taxon>
        <taxon>Necator</taxon>
    </lineage>
</organism>
<dbReference type="KEGG" id="nai:NECAME_05821"/>
<gene>
    <name evidence="1" type="ORF">NECAME_05821</name>
</gene>
<evidence type="ECO:0000313" key="2">
    <source>
        <dbReference type="Proteomes" id="UP000053676"/>
    </source>
</evidence>
<keyword evidence="2" id="KW-1185">Reference proteome</keyword>
<reference evidence="2" key="1">
    <citation type="journal article" date="2014" name="Nat. Genet.">
        <title>Genome of the human hookworm Necator americanus.</title>
        <authorList>
            <person name="Tang Y.T."/>
            <person name="Gao X."/>
            <person name="Rosa B.A."/>
            <person name="Abubucker S."/>
            <person name="Hallsworth-Pepin K."/>
            <person name="Martin J."/>
            <person name="Tyagi R."/>
            <person name="Heizer E."/>
            <person name="Zhang X."/>
            <person name="Bhonagiri-Palsikar V."/>
            <person name="Minx P."/>
            <person name="Warren W.C."/>
            <person name="Wang Q."/>
            <person name="Zhan B."/>
            <person name="Hotez P.J."/>
            <person name="Sternberg P.W."/>
            <person name="Dougall A."/>
            <person name="Gaze S.T."/>
            <person name="Mulvenna J."/>
            <person name="Sotillo J."/>
            <person name="Ranganathan S."/>
            <person name="Rabelo E.M."/>
            <person name="Wilson R.K."/>
            <person name="Felgner P.L."/>
            <person name="Bethony J."/>
            <person name="Hawdon J.M."/>
            <person name="Gasser R.B."/>
            <person name="Loukas A."/>
            <person name="Mitreva M."/>
        </authorList>
    </citation>
    <scope>NUCLEOTIDE SEQUENCE [LARGE SCALE GENOMIC DNA]</scope>
</reference>
<dbReference type="EMBL" id="KI657485">
    <property type="protein sequence ID" value="ETN86829.1"/>
    <property type="molecule type" value="Genomic_DNA"/>
</dbReference>
<proteinExistence type="predicted"/>
<dbReference type="OrthoDB" id="5857347at2759"/>
<evidence type="ECO:0000313" key="1">
    <source>
        <dbReference type="EMBL" id="ETN86829.1"/>
    </source>
</evidence>
<accession>W2TYV2</accession>
<sequence length="121" mass="13750">MTSSCKLIYSESKRSLVMPTMYSSVPESDPFHNWMSSIYDYMFKEEEICDQPPLKDLNSITEDQLYGFLATLSAANPGEFFPRVSDAAFVTSQSTGPFCSLCDRFMSEVRKRVFVANPLWG</sequence>
<protein>
    <submittedName>
        <fullName evidence="1">Uncharacterized protein</fullName>
    </submittedName>
</protein>
<dbReference type="AlphaFoldDB" id="W2TYV2"/>
<name>W2TYV2_NECAM</name>
<dbReference type="Proteomes" id="UP000053676">
    <property type="component" value="Unassembled WGS sequence"/>
</dbReference>
<feature type="non-terminal residue" evidence="1">
    <location>
        <position position="121"/>
    </location>
</feature>